<dbReference type="AlphaFoldDB" id="A0A917BCA2"/>
<proteinExistence type="predicted"/>
<accession>A0A917BCA2</accession>
<reference evidence="1" key="1">
    <citation type="journal article" date="2014" name="Int. J. Syst. Evol. Microbiol.">
        <title>Complete genome sequence of Corynebacterium casei LMG S-19264T (=DSM 44701T), isolated from a smear-ripened cheese.</title>
        <authorList>
            <consortium name="US DOE Joint Genome Institute (JGI-PGF)"/>
            <person name="Walter F."/>
            <person name="Albersmeier A."/>
            <person name="Kalinowski J."/>
            <person name="Ruckert C."/>
        </authorList>
    </citation>
    <scope>NUCLEOTIDE SEQUENCE</scope>
    <source>
        <strain evidence="1">CGMCC 1.12153</strain>
    </source>
</reference>
<evidence type="ECO:0000313" key="1">
    <source>
        <dbReference type="EMBL" id="GGF33732.1"/>
    </source>
</evidence>
<protein>
    <submittedName>
        <fullName evidence="1">Uncharacterized protein</fullName>
    </submittedName>
</protein>
<reference evidence="1" key="2">
    <citation type="submission" date="2020-09" db="EMBL/GenBank/DDBJ databases">
        <authorList>
            <person name="Sun Q."/>
            <person name="Zhou Y."/>
        </authorList>
    </citation>
    <scope>NUCLEOTIDE SEQUENCE</scope>
    <source>
        <strain evidence="1">CGMCC 1.12153</strain>
    </source>
</reference>
<gene>
    <name evidence="1" type="ORF">GCM10010954_36060</name>
</gene>
<dbReference type="EMBL" id="BMEL01000005">
    <property type="protein sequence ID" value="GGF33732.1"/>
    <property type="molecule type" value="Genomic_DNA"/>
</dbReference>
<comment type="caution">
    <text evidence="1">The sequence shown here is derived from an EMBL/GenBank/DDBJ whole genome shotgun (WGS) entry which is preliminary data.</text>
</comment>
<dbReference type="Proteomes" id="UP000660110">
    <property type="component" value="Unassembled WGS sequence"/>
</dbReference>
<name>A0A917BCA2_HALAA</name>
<organism evidence="1 2">
    <name type="scientific">Halobacillus andaensis</name>
    <dbReference type="NCBI Taxonomy" id="1176239"/>
    <lineage>
        <taxon>Bacteria</taxon>
        <taxon>Bacillati</taxon>
        <taxon>Bacillota</taxon>
        <taxon>Bacilli</taxon>
        <taxon>Bacillales</taxon>
        <taxon>Bacillaceae</taxon>
        <taxon>Halobacillus</taxon>
    </lineage>
</organism>
<keyword evidence="2" id="KW-1185">Reference proteome</keyword>
<dbReference type="RefSeq" id="WP_188378933.1">
    <property type="nucleotide sequence ID" value="NZ_BMEL01000005.1"/>
</dbReference>
<evidence type="ECO:0000313" key="2">
    <source>
        <dbReference type="Proteomes" id="UP000660110"/>
    </source>
</evidence>
<sequence length="172" mass="19460">MYSEEVTKRVQQALRSNDQEAAEHVIKSLSKVEVMDLYLQDYGEQISASEIRRMILDIFGIHLEGISALEKLRISLFSKGQWIAQKPSDLFVVYTGAGDVDVNIYPAPYFIEKMGTSQLPEELTFKLEGLGYTPIENGYYYRNPDGKGVPLSFKDQTIAAIGEVVMTTYKNF</sequence>